<dbReference type="SUPFAM" id="SSF69360">
    <property type="entry name" value="Cell wall binding repeat"/>
    <property type="match status" value="1"/>
</dbReference>
<dbReference type="EMBL" id="DWWT01000015">
    <property type="protein sequence ID" value="HJC05231.1"/>
    <property type="molecule type" value="Genomic_DNA"/>
</dbReference>
<gene>
    <name evidence="4" type="ORF">H9704_03625</name>
</gene>
<reference evidence="4" key="1">
    <citation type="journal article" date="2021" name="PeerJ">
        <title>Extensive microbial diversity within the chicken gut microbiome revealed by metagenomics and culture.</title>
        <authorList>
            <person name="Gilroy R."/>
            <person name="Ravi A."/>
            <person name="Getino M."/>
            <person name="Pursley I."/>
            <person name="Horton D.L."/>
            <person name="Alikhan N.F."/>
            <person name="Baker D."/>
            <person name="Gharbi K."/>
            <person name="Hall N."/>
            <person name="Watson M."/>
            <person name="Adriaenssens E.M."/>
            <person name="Foster-Nyarko E."/>
            <person name="Jarju S."/>
            <person name="Secka A."/>
            <person name="Antonio M."/>
            <person name="Oren A."/>
            <person name="Chaudhuri R.R."/>
            <person name="La Ragione R."/>
            <person name="Hildebrand F."/>
            <person name="Pallen M.J."/>
        </authorList>
    </citation>
    <scope>NUCLEOTIDE SEQUENCE</scope>
    <source>
        <strain evidence="4">CHK180-15479</strain>
    </source>
</reference>
<evidence type="ECO:0000313" key="5">
    <source>
        <dbReference type="Proteomes" id="UP000823910"/>
    </source>
</evidence>
<feature type="signal peptide" evidence="3">
    <location>
        <begin position="1"/>
        <end position="26"/>
    </location>
</feature>
<evidence type="ECO:0000256" key="3">
    <source>
        <dbReference type="SAM" id="SignalP"/>
    </source>
</evidence>
<protein>
    <submittedName>
        <fullName evidence="4">Cell wall-binding protein</fullName>
    </submittedName>
</protein>
<evidence type="ECO:0000256" key="1">
    <source>
        <dbReference type="ARBA" id="ARBA00022737"/>
    </source>
</evidence>
<dbReference type="Gene3D" id="2.10.270.20">
    <property type="match status" value="1"/>
</dbReference>
<dbReference type="Pfam" id="PF19127">
    <property type="entry name" value="Choline_bind_3"/>
    <property type="match status" value="2"/>
</dbReference>
<dbReference type="AlphaFoldDB" id="A0A9D2N0A1"/>
<evidence type="ECO:0000313" key="4">
    <source>
        <dbReference type="EMBL" id="HJC05231.1"/>
    </source>
</evidence>
<dbReference type="Proteomes" id="UP000823910">
    <property type="component" value="Unassembled WGS sequence"/>
</dbReference>
<dbReference type="Pfam" id="PF19085">
    <property type="entry name" value="Choline_bind_2"/>
    <property type="match status" value="1"/>
</dbReference>
<keyword evidence="3" id="KW-0732">Signal</keyword>
<accession>A0A9D2N0A1</accession>
<dbReference type="Pfam" id="PF01473">
    <property type="entry name" value="Choline_bind_1"/>
    <property type="match status" value="1"/>
</dbReference>
<name>A0A9D2N0A1_9FIRM</name>
<proteinExistence type="predicted"/>
<evidence type="ECO:0000256" key="2">
    <source>
        <dbReference type="PROSITE-ProRule" id="PRU00591"/>
    </source>
</evidence>
<dbReference type="PROSITE" id="PS51170">
    <property type="entry name" value="CW"/>
    <property type="match status" value="1"/>
</dbReference>
<keyword evidence="1" id="KW-0677">Repeat</keyword>
<feature type="chain" id="PRO_5038437616" evidence="3">
    <location>
        <begin position="27"/>
        <end position="488"/>
    </location>
</feature>
<organism evidence="4 5">
    <name type="scientific">Candidatus Enterocloster excrementipullorum</name>
    <dbReference type="NCBI Taxonomy" id="2838559"/>
    <lineage>
        <taxon>Bacteria</taxon>
        <taxon>Bacillati</taxon>
        <taxon>Bacillota</taxon>
        <taxon>Clostridia</taxon>
        <taxon>Lachnospirales</taxon>
        <taxon>Lachnospiraceae</taxon>
        <taxon>Enterocloster</taxon>
    </lineage>
</organism>
<dbReference type="Gene3D" id="2.10.270.10">
    <property type="entry name" value="Cholin Binding"/>
    <property type="match status" value="3"/>
</dbReference>
<feature type="repeat" description="Cell wall-binding" evidence="2">
    <location>
        <begin position="48"/>
        <end position="67"/>
    </location>
</feature>
<comment type="caution">
    <text evidence="4">The sequence shown here is derived from an EMBL/GenBank/DDBJ whole genome shotgun (WGS) entry which is preliminary data.</text>
</comment>
<reference evidence="4" key="2">
    <citation type="submission" date="2021-04" db="EMBL/GenBank/DDBJ databases">
        <authorList>
            <person name="Gilroy R."/>
        </authorList>
    </citation>
    <scope>NUCLEOTIDE SEQUENCE</scope>
    <source>
        <strain evidence="4">CHK180-15479</strain>
    </source>
</reference>
<sequence>MKKHKIAVGLALAAWMTAGISGTALAAGGWVQTDGNWKYTDSQGNYVTNRWEQSGGKYYYLGSDGNMVTNAWVDDLYYVGADGVMVTNSWLKMNTAADGKEVGWYYLTSSGKMKTDGWETINGREYAFDSDGRMRHGWYFDDEDIYYLGGEDDGAMKTGWRCLAYDEDDKPDDGDVSEQYSQAGDDARWFYFQTNGKAVHAEDGTYKRTTIDNKKYYFDEDGVMASGWVAAEDETESGDTTGISKFIYLGTENEGNMYQSTWVYLDEHPWTGDDEDEIEEGDDEDCPDEGESAWYYLENDGTPAYLPSTADSMSDATTKVGSNSYFFNEYGVMRTGLIKISVGDENLVGYFGEDSPYDSSPDSYMRTGRQTIYDDAGDRYTFYFSTSGSSKGAGYSGERDDYLYYEGCLVEAEDGQDYEAFIIDGKAYLVNESGRVQTSSKAYRCDGDYMYRISGGKLYYTDDDGEAEDEVTEGSALPEVVYHEEYDL</sequence>
<dbReference type="InterPro" id="IPR018337">
    <property type="entry name" value="Cell_wall/Cho-bd_repeat"/>
</dbReference>